<dbReference type="EMBL" id="HG994371">
    <property type="protein sequence ID" value="CAF2010702.1"/>
    <property type="molecule type" value="Genomic_DNA"/>
</dbReference>
<proteinExistence type="predicted"/>
<dbReference type="InterPro" id="IPR014756">
    <property type="entry name" value="Ig_E-set"/>
</dbReference>
<evidence type="ECO:0000313" key="2">
    <source>
        <dbReference type="EMBL" id="CAF2010702.1"/>
    </source>
</evidence>
<dbReference type="AlphaFoldDB" id="A0A816MNT5"/>
<dbReference type="Proteomes" id="UP001295469">
    <property type="component" value="Chromosome C07"/>
</dbReference>
<accession>A0A816MNT5</accession>
<dbReference type="InterPro" id="IPR017868">
    <property type="entry name" value="Filamin/ABP280_repeat-like"/>
</dbReference>
<organism evidence="2">
    <name type="scientific">Brassica napus</name>
    <name type="common">Rape</name>
    <dbReference type="NCBI Taxonomy" id="3708"/>
    <lineage>
        <taxon>Eukaryota</taxon>
        <taxon>Viridiplantae</taxon>
        <taxon>Streptophyta</taxon>
        <taxon>Embryophyta</taxon>
        <taxon>Tracheophyta</taxon>
        <taxon>Spermatophyta</taxon>
        <taxon>Magnoliopsida</taxon>
        <taxon>eudicotyledons</taxon>
        <taxon>Gunneridae</taxon>
        <taxon>Pentapetalae</taxon>
        <taxon>rosids</taxon>
        <taxon>malvids</taxon>
        <taxon>Brassicales</taxon>
        <taxon>Brassicaceae</taxon>
        <taxon>Brassiceae</taxon>
        <taxon>Brassica</taxon>
    </lineage>
</organism>
<sequence>MVGVLNIFIGDESFKVLNSIIQNEFLIYEGLMYPSVCVVSWMGLNKVFEAVMYPSWFFPWMHLEPLLIHHTSDGLNLVISPLSLFFIYGMPYEYSVYISDYLAMDVGTYRMCVSFDSKHIQPCPFDVNVYCSKSITSFLPPLSLASDSPIT</sequence>
<dbReference type="PROSITE" id="PS50194">
    <property type="entry name" value="FILAMIN_REPEAT"/>
    <property type="match status" value="1"/>
</dbReference>
<protein>
    <submittedName>
        <fullName evidence="2">(rape) hypothetical protein</fullName>
    </submittedName>
</protein>
<gene>
    <name evidence="2" type="ORF">DARMORV10_C07P39710.1</name>
</gene>
<reference evidence="2" key="1">
    <citation type="submission" date="2021-01" db="EMBL/GenBank/DDBJ databases">
        <authorList>
            <consortium name="Genoscope - CEA"/>
            <person name="William W."/>
        </authorList>
    </citation>
    <scope>NUCLEOTIDE SEQUENCE</scope>
</reference>
<dbReference type="SUPFAM" id="SSF81296">
    <property type="entry name" value="E set domains"/>
    <property type="match status" value="1"/>
</dbReference>
<name>A0A816MNT5_BRANA</name>
<feature type="repeat" description="Filamin" evidence="1">
    <location>
        <begin position="97"/>
        <end position="129"/>
    </location>
</feature>
<evidence type="ECO:0000256" key="1">
    <source>
        <dbReference type="PROSITE-ProRule" id="PRU00087"/>
    </source>
</evidence>